<protein>
    <submittedName>
        <fullName evidence="1">Uncharacterized protein</fullName>
    </submittedName>
</protein>
<evidence type="ECO:0000313" key="1">
    <source>
        <dbReference type="EMBL" id="KAH7151798.1"/>
    </source>
</evidence>
<keyword evidence="2" id="KW-1185">Reference proteome</keyword>
<dbReference type="EMBL" id="JAGMUU010000005">
    <property type="protein sequence ID" value="KAH7151798.1"/>
    <property type="molecule type" value="Genomic_DNA"/>
</dbReference>
<organism evidence="1 2">
    <name type="scientific">Dactylonectria estremocensis</name>
    <dbReference type="NCBI Taxonomy" id="1079267"/>
    <lineage>
        <taxon>Eukaryota</taxon>
        <taxon>Fungi</taxon>
        <taxon>Dikarya</taxon>
        <taxon>Ascomycota</taxon>
        <taxon>Pezizomycotina</taxon>
        <taxon>Sordariomycetes</taxon>
        <taxon>Hypocreomycetidae</taxon>
        <taxon>Hypocreales</taxon>
        <taxon>Nectriaceae</taxon>
        <taxon>Dactylonectria</taxon>
    </lineage>
</organism>
<name>A0A9P9JC70_9HYPO</name>
<proteinExistence type="predicted"/>
<accession>A0A9P9JC70</accession>
<gene>
    <name evidence="1" type="ORF">B0J13DRAFT_522140</name>
</gene>
<comment type="caution">
    <text evidence="1">The sequence shown here is derived from an EMBL/GenBank/DDBJ whole genome shotgun (WGS) entry which is preliminary data.</text>
</comment>
<sequence>MEIQKAGLACRNEDTKKGTGTSFVCPATSGGLSTAISRGWTVLWTVAYAESWATRRPAVGKSEMVQCRDTAHQPMYFPNASTSQGFKLEQSTAAKTAHVFRLRTGAAILKLSQACIVDVVMAITNVLGLRPSQWPPGQGCRPPVDKLRAEGRGLTPRMLQCPIDARALLAMGAAALDLISSSLLQSTASPNSDNANWREYAHAHWRQRQAACTPYPSRTVGGNTAPQLWPRFFSP</sequence>
<dbReference type="AlphaFoldDB" id="A0A9P9JC70"/>
<evidence type="ECO:0000313" key="2">
    <source>
        <dbReference type="Proteomes" id="UP000717696"/>
    </source>
</evidence>
<reference evidence="1" key="1">
    <citation type="journal article" date="2021" name="Nat. Commun.">
        <title>Genetic determinants of endophytism in the Arabidopsis root mycobiome.</title>
        <authorList>
            <person name="Mesny F."/>
            <person name="Miyauchi S."/>
            <person name="Thiergart T."/>
            <person name="Pickel B."/>
            <person name="Atanasova L."/>
            <person name="Karlsson M."/>
            <person name="Huettel B."/>
            <person name="Barry K.W."/>
            <person name="Haridas S."/>
            <person name="Chen C."/>
            <person name="Bauer D."/>
            <person name="Andreopoulos W."/>
            <person name="Pangilinan J."/>
            <person name="LaButti K."/>
            <person name="Riley R."/>
            <person name="Lipzen A."/>
            <person name="Clum A."/>
            <person name="Drula E."/>
            <person name="Henrissat B."/>
            <person name="Kohler A."/>
            <person name="Grigoriev I.V."/>
            <person name="Martin F.M."/>
            <person name="Hacquard S."/>
        </authorList>
    </citation>
    <scope>NUCLEOTIDE SEQUENCE</scope>
    <source>
        <strain evidence="1">MPI-CAGE-AT-0021</strain>
    </source>
</reference>
<dbReference type="Proteomes" id="UP000717696">
    <property type="component" value="Unassembled WGS sequence"/>
</dbReference>